<dbReference type="GO" id="GO:0005267">
    <property type="term" value="F:potassium channel activity"/>
    <property type="evidence" value="ECO:0007669"/>
    <property type="project" value="UniProtKB-KW"/>
</dbReference>
<feature type="non-terminal residue" evidence="13">
    <location>
        <position position="1"/>
    </location>
</feature>
<keyword evidence="3" id="KW-0633">Potassium transport</keyword>
<dbReference type="AlphaFoldDB" id="A0AAD3DYV4"/>
<dbReference type="InterPro" id="IPR047871">
    <property type="entry name" value="K_chnl_Slo-like"/>
</dbReference>
<sequence>AASRALAVFVLADKYGSDPAAEDCRTLTAVLAVAQFVRQFGPSSGAGGSRGEGSWGRSRRGPRGRGDDEGYAEAEEGNEGSQDEEVEEEDEEARVEGWQSTHWRTRWNLLPPRRPPRIVAQFLLRTSPGSAVGLMGPPQHHLQLHHLHHLNLRHLHHHPTELGLLPLRTPPFPFCVGSLRAGLLGGCLHTPGLAALLGNLCVSARMRRGRLGGGQEDLSMLTDCGWLPEYLHGAATHIHEVTFPGPYWGRSFRAAALKLWREERVVLIGLRSPHAVQGAGGEEE</sequence>
<keyword evidence="14" id="KW-1185">Reference proteome</keyword>
<feature type="non-terminal residue" evidence="13">
    <location>
        <position position="284"/>
    </location>
</feature>
<dbReference type="Pfam" id="PF03493">
    <property type="entry name" value="BK_channel_a"/>
    <property type="match status" value="1"/>
</dbReference>
<dbReference type="GO" id="GO:0016020">
    <property type="term" value="C:membrane"/>
    <property type="evidence" value="ECO:0007669"/>
    <property type="project" value="UniProtKB-SubCell"/>
</dbReference>
<evidence type="ECO:0000256" key="2">
    <source>
        <dbReference type="ARBA" id="ARBA00022448"/>
    </source>
</evidence>
<keyword evidence="10" id="KW-0407">Ion channel</keyword>
<comment type="subcellular location">
    <subcellularLocation>
        <location evidence="1">Membrane</location>
        <topology evidence="1">Multi-pass membrane protein</topology>
    </subcellularLocation>
</comment>
<dbReference type="Proteomes" id="UP001054857">
    <property type="component" value="Unassembled WGS sequence"/>
</dbReference>
<accession>A0AAD3DYV4</accession>
<evidence type="ECO:0000313" key="13">
    <source>
        <dbReference type="EMBL" id="GFR48286.1"/>
    </source>
</evidence>
<keyword evidence="8" id="KW-0406">Ion transport</keyword>
<dbReference type="EMBL" id="BMAR01000023">
    <property type="protein sequence ID" value="GFR48286.1"/>
    <property type="molecule type" value="Genomic_DNA"/>
</dbReference>
<proteinExistence type="predicted"/>
<protein>
    <recommendedName>
        <fullName evidence="12">Calcium-activated potassium channel BK alpha subunit domain-containing protein</fullName>
    </recommendedName>
</protein>
<keyword evidence="7" id="KW-1133">Transmembrane helix</keyword>
<keyword evidence="9" id="KW-0472">Membrane</keyword>
<dbReference type="InterPro" id="IPR003929">
    <property type="entry name" value="K_chnl_BK_asu"/>
</dbReference>
<comment type="caution">
    <text evidence="13">The sequence shown here is derived from an EMBL/GenBank/DDBJ whole genome shotgun (WGS) entry which is preliminary data.</text>
</comment>
<gene>
    <name evidence="13" type="ORF">Agub_g10049</name>
</gene>
<evidence type="ECO:0000256" key="9">
    <source>
        <dbReference type="ARBA" id="ARBA00023136"/>
    </source>
</evidence>
<keyword evidence="5" id="KW-0631">Potassium channel</keyword>
<evidence type="ECO:0000256" key="4">
    <source>
        <dbReference type="ARBA" id="ARBA00022692"/>
    </source>
</evidence>
<evidence type="ECO:0000256" key="5">
    <source>
        <dbReference type="ARBA" id="ARBA00022826"/>
    </source>
</evidence>
<evidence type="ECO:0000256" key="7">
    <source>
        <dbReference type="ARBA" id="ARBA00022989"/>
    </source>
</evidence>
<evidence type="ECO:0000256" key="6">
    <source>
        <dbReference type="ARBA" id="ARBA00022958"/>
    </source>
</evidence>
<evidence type="ECO:0000256" key="10">
    <source>
        <dbReference type="ARBA" id="ARBA00023303"/>
    </source>
</evidence>
<feature type="compositionally biased region" description="Gly residues" evidence="11">
    <location>
        <begin position="44"/>
        <end position="54"/>
    </location>
</feature>
<feature type="compositionally biased region" description="Acidic residues" evidence="11">
    <location>
        <begin position="69"/>
        <end position="93"/>
    </location>
</feature>
<reference evidence="13 14" key="1">
    <citation type="journal article" date="2021" name="Sci. Rep.">
        <title>Genome sequencing of the multicellular alga Astrephomene provides insights into convergent evolution of germ-soma differentiation.</title>
        <authorList>
            <person name="Yamashita S."/>
            <person name="Yamamoto K."/>
            <person name="Matsuzaki R."/>
            <person name="Suzuki S."/>
            <person name="Yamaguchi H."/>
            <person name="Hirooka S."/>
            <person name="Minakuchi Y."/>
            <person name="Miyagishima S."/>
            <person name="Kawachi M."/>
            <person name="Toyoda A."/>
            <person name="Nozaki H."/>
        </authorList>
    </citation>
    <scope>NUCLEOTIDE SEQUENCE [LARGE SCALE GENOMIC DNA]</scope>
    <source>
        <strain evidence="13 14">NIES-4017</strain>
    </source>
</reference>
<evidence type="ECO:0000256" key="1">
    <source>
        <dbReference type="ARBA" id="ARBA00004141"/>
    </source>
</evidence>
<dbReference type="PANTHER" id="PTHR10027">
    <property type="entry name" value="CALCIUM-ACTIVATED POTASSIUM CHANNEL ALPHA CHAIN"/>
    <property type="match status" value="1"/>
</dbReference>
<evidence type="ECO:0000256" key="11">
    <source>
        <dbReference type="SAM" id="MobiDB-lite"/>
    </source>
</evidence>
<evidence type="ECO:0000313" key="14">
    <source>
        <dbReference type="Proteomes" id="UP001054857"/>
    </source>
</evidence>
<dbReference type="PANTHER" id="PTHR10027:SF10">
    <property type="entry name" value="SLOWPOKE 2, ISOFORM D"/>
    <property type="match status" value="1"/>
</dbReference>
<keyword evidence="2" id="KW-0813">Transport</keyword>
<evidence type="ECO:0000256" key="3">
    <source>
        <dbReference type="ARBA" id="ARBA00022538"/>
    </source>
</evidence>
<organism evidence="13 14">
    <name type="scientific">Astrephomene gubernaculifera</name>
    <dbReference type="NCBI Taxonomy" id="47775"/>
    <lineage>
        <taxon>Eukaryota</taxon>
        <taxon>Viridiplantae</taxon>
        <taxon>Chlorophyta</taxon>
        <taxon>core chlorophytes</taxon>
        <taxon>Chlorophyceae</taxon>
        <taxon>CS clade</taxon>
        <taxon>Chlamydomonadales</taxon>
        <taxon>Astrephomenaceae</taxon>
        <taxon>Astrephomene</taxon>
    </lineage>
</organism>
<feature type="region of interest" description="Disordered" evidence="11">
    <location>
        <begin position="41"/>
        <end position="97"/>
    </location>
</feature>
<name>A0AAD3DYV4_9CHLO</name>
<evidence type="ECO:0000259" key="12">
    <source>
        <dbReference type="Pfam" id="PF03493"/>
    </source>
</evidence>
<keyword evidence="6" id="KW-0630">Potassium</keyword>
<keyword evidence="4" id="KW-0812">Transmembrane</keyword>
<feature type="domain" description="Calcium-activated potassium channel BK alpha subunit" evidence="12">
    <location>
        <begin position="174"/>
        <end position="270"/>
    </location>
</feature>
<evidence type="ECO:0000256" key="8">
    <source>
        <dbReference type="ARBA" id="ARBA00023065"/>
    </source>
</evidence>